<evidence type="ECO:0000259" key="6">
    <source>
        <dbReference type="Pfam" id="PF00890"/>
    </source>
</evidence>
<dbReference type="PANTHER" id="PTHR43400:SF10">
    <property type="entry name" value="3-OXOSTEROID 1-DEHYDROGENASE"/>
    <property type="match status" value="1"/>
</dbReference>
<dbReference type="InterPro" id="IPR050315">
    <property type="entry name" value="FAD-oxidoreductase_2"/>
</dbReference>
<dbReference type="SUPFAM" id="SSF56425">
    <property type="entry name" value="Succinate dehydrogenase/fumarate reductase flavoprotein, catalytic domain"/>
    <property type="match status" value="1"/>
</dbReference>
<evidence type="ECO:0000313" key="8">
    <source>
        <dbReference type="Proteomes" id="UP001589862"/>
    </source>
</evidence>
<comment type="caution">
    <text evidence="7">The sequence shown here is derived from an EMBL/GenBank/DDBJ whole genome shotgun (WGS) entry which is preliminary data.</text>
</comment>
<evidence type="ECO:0000313" key="7">
    <source>
        <dbReference type="EMBL" id="MFC0582811.1"/>
    </source>
</evidence>
<accession>A0ABV6PCG2</accession>
<keyword evidence="4" id="KW-0560">Oxidoreductase</keyword>
<evidence type="ECO:0000256" key="2">
    <source>
        <dbReference type="ARBA" id="ARBA00022630"/>
    </source>
</evidence>
<dbReference type="PANTHER" id="PTHR43400">
    <property type="entry name" value="FUMARATE REDUCTASE"/>
    <property type="match status" value="1"/>
</dbReference>
<keyword evidence="8" id="KW-1185">Reference proteome</keyword>
<evidence type="ECO:0000256" key="5">
    <source>
        <dbReference type="SAM" id="MobiDB-lite"/>
    </source>
</evidence>
<dbReference type="InterPro" id="IPR027477">
    <property type="entry name" value="Succ_DH/fumarate_Rdtase_cat_sf"/>
</dbReference>
<feature type="region of interest" description="Disordered" evidence="5">
    <location>
        <begin position="427"/>
        <end position="448"/>
    </location>
</feature>
<name>A0ABV6PCG2_9MICC</name>
<feature type="compositionally biased region" description="Basic and acidic residues" evidence="5">
    <location>
        <begin position="427"/>
        <end position="440"/>
    </location>
</feature>
<dbReference type="SUPFAM" id="SSF51905">
    <property type="entry name" value="FAD/NAD(P)-binding domain"/>
    <property type="match status" value="1"/>
</dbReference>
<dbReference type="Proteomes" id="UP001589862">
    <property type="component" value="Unassembled WGS sequence"/>
</dbReference>
<keyword evidence="2" id="KW-0285">Flavoprotein</keyword>
<dbReference type="Gene3D" id="3.50.50.60">
    <property type="entry name" value="FAD/NAD(P)-binding domain"/>
    <property type="match status" value="2"/>
</dbReference>
<comment type="cofactor">
    <cofactor evidence="1">
        <name>FAD</name>
        <dbReference type="ChEBI" id="CHEBI:57692"/>
    </cofactor>
</comment>
<evidence type="ECO:0000256" key="3">
    <source>
        <dbReference type="ARBA" id="ARBA00022827"/>
    </source>
</evidence>
<evidence type="ECO:0000256" key="4">
    <source>
        <dbReference type="ARBA" id="ARBA00023002"/>
    </source>
</evidence>
<dbReference type="EMBL" id="JBHLUB010000032">
    <property type="protein sequence ID" value="MFC0582811.1"/>
    <property type="molecule type" value="Genomic_DNA"/>
</dbReference>
<keyword evidence="3" id="KW-0274">FAD</keyword>
<reference evidence="7 8" key="1">
    <citation type="submission" date="2024-09" db="EMBL/GenBank/DDBJ databases">
        <authorList>
            <person name="Sun Q."/>
            <person name="Mori K."/>
        </authorList>
    </citation>
    <scope>NUCLEOTIDE SEQUENCE [LARGE SCALE GENOMIC DNA]</scope>
    <source>
        <strain evidence="7 8">NCAIM B.02604</strain>
    </source>
</reference>
<dbReference type="RefSeq" id="WP_377460268.1">
    <property type="nucleotide sequence ID" value="NZ_JBHLUB010000032.1"/>
</dbReference>
<dbReference type="Gene3D" id="3.90.700.10">
    <property type="entry name" value="Succinate dehydrogenase/fumarate reductase flavoprotein, catalytic domain"/>
    <property type="match status" value="1"/>
</dbReference>
<gene>
    <name evidence="7" type="ORF">ACFFFR_10555</name>
</gene>
<proteinExistence type="predicted"/>
<dbReference type="InterPro" id="IPR003953">
    <property type="entry name" value="FAD-dep_OxRdtase_2_FAD-bd"/>
</dbReference>
<protein>
    <submittedName>
        <fullName evidence="7">FAD-dependent oxidoreductase</fullName>
    </submittedName>
</protein>
<organism evidence="7 8">
    <name type="scientific">Micrococcoides hystricis</name>
    <dbReference type="NCBI Taxonomy" id="1572761"/>
    <lineage>
        <taxon>Bacteria</taxon>
        <taxon>Bacillati</taxon>
        <taxon>Actinomycetota</taxon>
        <taxon>Actinomycetes</taxon>
        <taxon>Micrococcales</taxon>
        <taxon>Micrococcaceae</taxon>
        <taxon>Micrococcoides</taxon>
    </lineage>
</organism>
<evidence type="ECO:0000256" key="1">
    <source>
        <dbReference type="ARBA" id="ARBA00001974"/>
    </source>
</evidence>
<sequence length="542" mass="58284">MFLTTGNPQEQYDFVVVGSGAAGLVAAVRVAQAGYSVAVLEKAAKLGGTSAAGGGVVWAPTNHLMKAHGYEDTRDNAVSYISATTNGQVSHEDAGAFVDVVAQLVRFLDEDTHVDYLPLGRPDYHMHMTGAARGRGLDPQPFDTGRLKGLTNVLRQPTYFPLITMSERDALHGAAPDPELLDARAEEGIRTMGGSLIGALVLTAHETGVEFFTETPVLGIESVGPSMWQVQTDRISLQSRQVLLSTGGFEWDEQLRQSLLKYPIQPISAPSNEGDGLRIGLKLGAGLAWTSAVWGVPVISLSEHTYDGRQVGRMGNVELTLPGSVMVNRRGKRFVNEAMNYHDLNKVFASIDPHDQQLQNLPAWLIFDDEYLSRYSVCGKPAGQAPQGTIKANSLAELAELIDVPKAAFLETIERFNRFAREGVDVDFGRGDRPQDRHLGDPQQQPNPCLGELKRGPFYALRIHAGVLGTAGGLKVDRNGRLLQHDGQPIAGVYAAGNCSETVFKDAYPGGGATLASAMTRAYSVAGQVLADLSHTTVSVEL</sequence>
<dbReference type="InterPro" id="IPR036188">
    <property type="entry name" value="FAD/NAD-bd_sf"/>
</dbReference>
<dbReference type="Pfam" id="PF00890">
    <property type="entry name" value="FAD_binding_2"/>
    <property type="match status" value="1"/>
</dbReference>
<feature type="domain" description="FAD-dependent oxidoreductase 2 FAD-binding" evidence="6">
    <location>
        <begin position="13"/>
        <end position="515"/>
    </location>
</feature>